<dbReference type="Proteomes" id="UP001161325">
    <property type="component" value="Unassembled WGS sequence"/>
</dbReference>
<comment type="cofactor">
    <cofactor evidence="1 3 5">
        <name>pyridoxal 5'-phosphate</name>
        <dbReference type="ChEBI" id="CHEBI:597326"/>
    </cofactor>
</comment>
<name>A0AA37Q4V7_9BACT</name>
<dbReference type="RefSeq" id="WP_284351086.1">
    <property type="nucleotide sequence ID" value="NZ_BRXS01000005.1"/>
</dbReference>
<comment type="subunit">
    <text evidence="3">Homotetramer.</text>
</comment>
<dbReference type="Gene3D" id="3.90.1150.10">
    <property type="entry name" value="Aspartate Aminotransferase, domain 1"/>
    <property type="match status" value="1"/>
</dbReference>
<sequence>MSDGAPKRLLHPETLAIRTQAPRTPEREHSVPLFLTSSFTFDSAEQARALFMDEIPGNIYSRYSNPNTDEFVRKIAQLEGAEDGLAFASGMAAVFASLAALLRAGDHVIASRALFGSTHQLLTQLLPRWGITATYVDPAAPAEAWEAAVTPTTKLVFVETPSNPGLDLVDLEWLGGFCRARGLTFVVDNCFTTPILQQPVRFGADLVVHSATKFIDGQGRTLGGVAVGSARLIAELRWFARHTGPALAPFNAWVLSKSVETLALRMERHCANALALATHFDGHAELESVRYPFLPSHPQHDLARRQMSAGGGIVVLVVQGGLERARRFLDALQLLTHSPNLGDTRTIVTHPTSTTHSKLSEAERQALSIVPGLVRISVGLEHVDDVIADIEQALAASAAPALRESRVEARIEVGA</sequence>
<keyword evidence="2 3" id="KW-0663">Pyridoxal phosphate</keyword>
<dbReference type="GO" id="GO:0019346">
    <property type="term" value="P:transsulfuration"/>
    <property type="evidence" value="ECO:0007669"/>
    <property type="project" value="InterPro"/>
</dbReference>
<keyword evidence="7" id="KW-1185">Reference proteome</keyword>
<dbReference type="GO" id="GO:0016846">
    <property type="term" value="F:carbon-sulfur lyase activity"/>
    <property type="evidence" value="ECO:0007669"/>
    <property type="project" value="TreeGrafter"/>
</dbReference>
<dbReference type="InterPro" id="IPR015422">
    <property type="entry name" value="PyrdxlP-dep_Trfase_small"/>
</dbReference>
<protein>
    <recommendedName>
        <fullName evidence="3">O-succinylhomoserine sulfhydrylase</fullName>
        <shortName evidence="3">OSH sulfhydrylase</shortName>
        <shortName evidence="3">OSHS sulfhydrylase</shortName>
        <ecNumber evidence="3">2.5.1.-</ecNumber>
    </recommendedName>
</protein>
<dbReference type="PIRSF" id="PIRSF001434">
    <property type="entry name" value="CGS"/>
    <property type="match status" value="1"/>
</dbReference>
<comment type="similarity">
    <text evidence="3">Belongs to the trans-sulfuration enzymes family. MetZ subfamily.</text>
</comment>
<dbReference type="Gene3D" id="3.40.640.10">
    <property type="entry name" value="Type I PLP-dependent aspartate aminotransferase-like (Major domain)"/>
    <property type="match status" value="1"/>
</dbReference>
<dbReference type="Pfam" id="PF01053">
    <property type="entry name" value="Cys_Met_Meta_PP"/>
    <property type="match status" value="1"/>
</dbReference>
<proteinExistence type="inferred from homology"/>
<accession>A0AA37Q4V7</accession>
<dbReference type="InterPro" id="IPR006234">
    <property type="entry name" value="O-succ-hSer_sulfhydrylase"/>
</dbReference>
<dbReference type="PANTHER" id="PTHR11808:SF80">
    <property type="entry name" value="CYSTATHIONINE GAMMA-LYASE"/>
    <property type="match status" value="1"/>
</dbReference>
<keyword evidence="3" id="KW-0486">Methionine biosynthesis</keyword>
<dbReference type="GO" id="GO:0016765">
    <property type="term" value="F:transferase activity, transferring alkyl or aryl (other than methyl) groups"/>
    <property type="evidence" value="ECO:0007669"/>
    <property type="project" value="UniProtKB-UniRule"/>
</dbReference>
<dbReference type="PANTHER" id="PTHR11808">
    <property type="entry name" value="TRANS-SULFURATION ENZYME FAMILY MEMBER"/>
    <property type="match status" value="1"/>
</dbReference>
<dbReference type="GO" id="GO:0071266">
    <property type="term" value="P:'de novo' L-methionine biosynthetic process"/>
    <property type="evidence" value="ECO:0007669"/>
    <property type="project" value="UniProtKB-UniRule"/>
</dbReference>
<comment type="catalytic activity">
    <reaction evidence="3">
        <text>O-succinyl-L-homoserine + hydrogen sulfide = L-homocysteine + succinate</text>
        <dbReference type="Rhea" id="RHEA:27826"/>
        <dbReference type="ChEBI" id="CHEBI:29919"/>
        <dbReference type="ChEBI" id="CHEBI:30031"/>
        <dbReference type="ChEBI" id="CHEBI:57661"/>
        <dbReference type="ChEBI" id="CHEBI:58199"/>
    </reaction>
</comment>
<dbReference type="InterPro" id="IPR015424">
    <property type="entry name" value="PyrdxlP-dep_Trfase"/>
</dbReference>
<comment type="caution">
    <text evidence="6">The sequence shown here is derived from an EMBL/GenBank/DDBJ whole genome shotgun (WGS) entry which is preliminary data.</text>
</comment>
<dbReference type="EC" id="2.5.1.-" evidence="3"/>
<dbReference type="InterPro" id="IPR054542">
    <property type="entry name" value="Cys_met_metab_PP"/>
</dbReference>
<evidence type="ECO:0000256" key="4">
    <source>
        <dbReference type="PIRSR" id="PIRSR001434-2"/>
    </source>
</evidence>
<keyword evidence="3" id="KW-0028">Amino-acid biosynthesis</keyword>
<evidence type="ECO:0000256" key="5">
    <source>
        <dbReference type="RuleBase" id="RU362118"/>
    </source>
</evidence>
<gene>
    <name evidence="3 6" type="primary">metZ</name>
    <name evidence="6" type="ORF">rosag_31420</name>
</gene>
<comment type="pathway">
    <text evidence="3">Amino-acid biosynthesis; L-methionine biosynthesis via de novo pathway; L-homocysteine from O-succinyl-L-homoserine: step 1/1.</text>
</comment>
<dbReference type="AlphaFoldDB" id="A0AA37Q4V7"/>
<dbReference type="PROSITE" id="PS00868">
    <property type="entry name" value="CYS_MET_METAB_PP"/>
    <property type="match status" value="1"/>
</dbReference>
<dbReference type="FunFam" id="3.90.1150.10:FF:000033">
    <property type="entry name" value="Cystathionine gamma-synthase"/>
    <property type="match status" value="1"/>
</dbReference>
<evidence type="ECO:0000313" key="6">
    <source>
        <dbReference type="EMBL" id="GLC26629.1"/>
    </source>
</evidence>
<dbReference type="HAMAP" id="MF_02056">
    <property type="entry name" value="MetZ"/>
    <property type="match status" value="1"/>
</dbReference>
<comment type="function">
    <text evidence="3">Catalyzes the formation of L-homocysteine from O-succinyl-L-homoserine (OSHS) and hydrogen sulfide.</text>
</comment>
<evidence type="ECO:0000256" key="1">
    <source>
        <dbReference type="ARBA" id="ARBA00001933"/>
    </source>
</evidence>
<dbReference type="EMBL" id="BRXS01000005">
    <property type="protein sequence ID" value="GLC26629.1"/>
    <property type="molecule type" value="Genomic_DNA"/>
</dbReference>
<organism evidence="6 7">
    <name type="scientific">Roseisolibacter agri</name>
    <dbReference type="NCBI Taxonomy" id="2014610"/>
    <lineage>
        <taxon>Bacteria</taxon>
        <taxon>Pseudomonadati</taxon>
        <taxon>Gemmatimonadota</taxon>
        <taxon>Gemmatimonadia</taxon>
        <taxon>Gemmatimonadales</taxon>
        <taxon>Gemmatimonadaceae</taxon>
        <taxon>Roseisolibacter</taxon>
    </lineage>
</organism>
<reference evidence="6" key="1">
    <citation type="submission" date="2022-08" db="EMBL/GenBank/DDBJ databases">
        <title>Draft genome sequencing of Roseisolibacter agri AW1220.</title>
        <authorList>
            <person name="Tobiishi Y."/>
            <person name="Tonouchi A."/>
        </authorList>
    </citation>
    <scope>NUCLEOTIDE SEQUENCE</scope>
    <source>
        <strain evidence="6">AW1220</strain>
    </source>
</reference>
<keyword evidence="3" id="KW-0808">Transferase</keyword>
<dbReference type="GO" id="GO:0030170">
    <property type="term" value="F:pyridoxal phosphate binding"/>
    <property type="evidence" value="ECO:0007669"/>
    <property type="project" value="UniProtKB-UniRule"/>
</dbReference>
<dbReference type="GO" id="GO:0071268">
    <property type="term" value="P:homocysteine biosynthetic process"/>
    <property type="evidence" value="ECO:0007669"/>
    <property type="project" value="InterPro"/>
</dbReference>
<dbReference type="InterPro" id="IPR000277">
    <property type="entry name" value="Cys/Met-Metab_PyrdxlP-dep_enz"/>
</dbReference>
<evidence type="ECO:0000256" key="2">
    <source>
        <dbReference type="ARBA" id="ARBA00022898"/>
    </source>
</evidence>
<dbReference type="FunFam" id="3.40.640.10:FF:000046">
    <property type="entry name" value="Cystathionine gamma-lyase"/>
    <property type="match status" value="1"/>
</dbReference>
<evidence type="ECO:0000256" key="3">
    <source>
        <dbReference type="HAMAP-Rule" id="MF_02056"/>
    </source>
</evidence>
<dbReference type="SUPFAM" id="SSF53383">
    <property type="entry name" value="PLP-dependent transferases"/>
    <property type="match status" value="1"/>
</dbReference>
<dbReference type="GO" id="GO:0005737">
    <property type="term" value="C:cytoplasm"/>
    <property type="evidence" value="ECO:0007669"/>
    <property type="project" value="TreeGrafter"/>
</dbReference>
<feature type="modified residue" description="N6-(pyridoxal phosphate)lysine" evidence="3 4">
    <location>
        <position position="213"/>
    </location>
</feature>
<dbReference type="InterPro" id="IPR015421">
    <property type="entry name" value="PyrdxlP-dep_Trfase_major"/>
</dbReference>
<evidence type="ECO:0000313" key="7">
    <source>
        <dbReference type="Proteomes" id="UP001161325"/>
    </source>
</evidence>
<dbReference type="CDD" id="cd00614">
    <property type="entry name" value="CGS_like"/>
    <property type="match status" value="1"/>
</dbReference>